<evidence type="ECO:0000256" key="2">
    <source>
        <dbReference type="SAM" id="MobiDB-lite"/>
    </source>
</evidence>
<evidence type="ECO:0000313" key="3">
    <source>
        <dbReference type="EMBL" id="KAG7294710.1"/>
    </source>
</evidence>
<comment type="caution">
    <text evidence="3">The sequence shown here is derived from an EMBL/GenBank/DDBJ whole genome shotgun (WGS) entry which is preliminary data.</text>
</comment>
<reference evidence="3 4" key="1">
    <citation type="submission" date="2021-06" db="EMBL/GenBank/DDBJ databases">
        <title>A haploid diamondback moth (Plutella xylostella L.) genome assembly resolves 31 chromosomes and identifies a diamide resistance mutation.</title>
        <authorList>
            <person name="Ward C.M."/>
            <person name="Perry K.D."/>
            <person name="Baker G."/>
            <person name="Powis K."/>
            <person name="Heckel D.G."/>
            <person name="Baxter S.W."/>
        </authorList>
    </citation>
    <scope>NUCLEOTIDE SEQUENCE [LARGE SCALE GENOMIC DNA]</scope>
    <source>
        <strain evidence="3 4">LV</strain>
        <tissue evidence="3">Single pupa</tissue>
    </source>
</reference>
<keyword evidence="1" id="KW-0175">Coiled coil</keyword>
<feature type="compositionally biased region" description="Basic and acidic residues" evidence="2">
    <location>
        <begin position="1049"/>
        <end position="1059"/>
    </location>
</feature>
<feature type="region of interest" description="Disordered" evidence="2">
    <location>
        <begin position="56"/>
        <end position="89"/>
    </location>
</feature>
<organism evidence="3 4">
    <name type="scientific">Plutella xylostella</name>
    <name type="common">Diamondback moth</name>
    <name type="synonym">Plutella maculipennis</name>
    <dbReference type="NCBI Taxonomy" id="51655"/>
    <lineage>
        <taxon>Eukaryota</taxon>
        <taxon>Metazoa</taxon>
        <taxon>Ecdysozoa</taxon>
        <taxon>Arthropoda</taxon>
        <taxon>Hexapoda</taxon>
        <taxon>Insecta</taxon>
        <taxon>Pterygota</taxon>
        <taxon>Neoptera</taxon>
        <taxon>Endopterygota</taxon>
        <taxon>Lepidoptera</taxon>
        <taxon>Glossata</taxon>
        <taxon>Ditrysia</taxon>
        <taxon>Yponomeutoidea</taxon>
        <taxon>Plutellidae</taxon>
        <taxon>Plutella</taxon>
    </lineage>
</organism>
<feature type="compositionally biased region" description="Low complexity" evidence="2">
    <location>
        <begin position="769"/>
        <end position="782"/>
    </location>
</feature>
<feature type="compositionally biased region" description="Low complexity" evidence="2">
    <location>
        <begin position="869"/>
        <end position="878"/>
    </location>
</feature>
<evidence type="ECO:0000256" key="1">
    <source>
        <dbReference type="SAM" id="Coils"/>
    </source>
</evidence>
<feature type="compositionally biased region" description="Basic and acidic residues" evidence="2">
    <location>
        <begin position="490"/>
        <end position="499"/>
    </location>
</feature>
<gene>
    <name evidence="3" type="ORF">JYU34_022940</name>
</gene>
<protein>
    <submittedName>
        <fullName evidence="3">Uncharacterized protein</fullName>
    </submittedName>
</protein>
<feature type="region of interest" description="Disordered" evidence="2">
    <location>
        <begin position="1040"/>
        <end position="1059"/>
    </location>
</feature>
<feature type="region of interest" description="Disordered" evidence="2">
    <location>
        <begin position="651"/>
        <end position="673"/>
    </location>
</feature>
<keyword evidence="4" id="KW-1185">Reference proteome</keyword>
<evidence type="ECO:0000313" key="4">
    <source>
        <dbReference type="Proteomes" id="UP000823941"/>
    </source>
</evidence>
<sequence>MDTLWSFGPDPFPNGSVIPVLCNVADVLHAVSHPVSRGAAIQRAPHHRIRRPAAPAATFPLAGPSDTPAYRPVGGQTEPRGTSIADSERSSISLRIHQVQLKAEEQLAKLARAKLQINKQLIELEEAHMQRRLAYESESINENEPIYGHATAVPMSHPTSSFSERRSLNAHPHAAIPAPMSHGGQTTLPRETLSCWQRENEAQLRCSELEAQPHYTEHEICYEADFPSKQSDVPSYVHTVDRRHSFPVRQCSDSEIYCYISDNEDYESEHVSDYVSPVCRGTVTGYLEPVSPSDGRTAAGPDYLKPVPPADDRTAANHVSHPLTTWNEYPSHSAINAATVIKVSFNECVASVDIVQDNECVIVHSVPSLLDRDPPDRANTATCDSVCSEKVPVYVCHNSNRCGDDTYIEVVNPDATLEARDPAVQPNDGHTINDAVSQPLPIFQQRCDVDAHYERHDAAAVPEWDTSVPPIDGQPTAVSLSQRPLTPPFPERRIPDARYMHVNPDNVPERDTPVPPTDGQPTAVSLSQRPPFPERRNLDARGERLDTGAVPEWDMTVLQPDDHSTIILLSQQPLTAPYPERRSLDAELPAPVLVCRVPDTRYHADIHNVGRDVSTHELHVKTDAAFQWTTSSTSPSTPAAAAVLPQPADSVSVPLPAVQPTARDDSAQPRELPTGGALLSPLCVIPLRHLPAAATERGTSADVAPPTVASQTAPLLSAARHFPRRCPFPAASRQRGASTDTRVSPPAKTVRQPASLKSYEGRTPRHHPAATSSSRATTAPRRPLVETWIHNGGSPSSSSRGHQPGHATRGPTGHPRPAPTTSPGTTTPRKPARRPTLVVDNHDVRRSVPRRPAAMKQRGDSTGHPSPTPATSAGTTTPLMPTWRRSLLRQPAATKQRGHSNGYMQPTTGVSSDPAPQASRVRRRRPQRPAATQRGVSTRRTQQVPVAPASKPATLVFTARVSSPCNHIPAALTQRGVSTTTARHPSTCIHHPPAATIQRGFSTAVTKAGDLQPMPATRHTLPHHSAAELARRSLAVSRVVDGGSFPSSSDRDHPGRRGREQWRPIGLRYKYRPIFPVLSVLASLRLGVLLSAS</sequence>
<dbReference type="EMBL" id="JAHIBW010000299">
    <property type="protein sequence ID" value="KAG7294710.1"/>
    <property type="molecule type" value="Genomic_DNA"/>
</dbReference>
<accession>A0ABQ7PP64</accession>
<feature type="compositionally biased region" description="Polar residues" evidence="2">
    <location>
        <begin position="902"/>
        <end position="911"/>
    </location>
</feature>
<name>A0ABQ7PP64_PLUXY</name>
<feature type="region of interest" description="Disordered" evidence="2">
    <location>
        <begin position="728"/>
        <end position="948"/>
    </location>
</feature>
<feature type="compositionally biased region" description="Basic and acidic residues" evidence="2">
    <location>
        <begin position="532"/>
        <end position="546"/>
    </location>
</feature>
<feature type="compositionally biased region" description="Polar residues" evidence="2">
    <location>
        <begin position="935"/>
        <end position="944"/>
    </location>
</feature>
<proteinExistence type="predicted"/>
<feature type="coiled-coil region" evidence="1">
    <location>
        <begin position="96"/>
        <end position="130"/>
    </location>
</feature>
<feature type="region of interest" description="Disordered" evidence="2">
    <location>
        <begin position="464"/>
        <end position="547"/>
    </location>
</feature>
<dbReference type="Proteomes" id="UP000823941">
    <property type="component" value="Unassembled WGS sequence"/>
</dbReference>
<feature type="compositionally biased region" description="Polar residues" evidence="2">
    <location>
        <begin position="519"/>
        <end position="528"/>
    </location>
</feature>